<protein>
    <submittedName>
        <fullName evidence="1">Uncharacterized protein</fullName>
    </submittedName>
</protein>
<accession>A0ACB7C9P0</accession>
<evidence type="ECO:0000313" key="1">
    <source>
        <dbReference type="EMBL" id="KAG4304426.1"/>
    </source>
</evidence>
<gene>
    <name evidence="1" type="ORF">PORY_002136</name>
</gene>
<dbReference type="EMBL" id="JABTEG010000008">
    <property type="protein sequence ID" value="KAG4304426.1"/>
    <property type="molecule type" value="Genomic_DNA"/>
</dbReference>
<name>A0ACB7C9P0_9ASCO</name>
<comment type="caution">
    <text evidence="1">The sequence shown here is derived from an EMBL/GenBank/DDBJ whole genome shotgun (WGS) entry which is preliminary data.</text>
</comment>
<keyword evidence="2" id="KW-1185">Reference proteome</keyword>
<reference evidence="1 2" key="1">
    <citation type="journal article" date="2021" name="Commun. Biol.">
        <title>Genomic insights into the host specific adaptation of the Pneumocystis genus.</title>
        <authorList>
            <person name="Cisse O.H."/>
            <person name="Ma L."/>
            <person name="Dekker J.P."/>
            <person name="Khil P.P."/>
            <person name="Youn J.-H."/>
            <person name="Brenchley J.M."/>
            <person name="Blair R."/>
            <person name="Pahar B."/>
            <person name="Chabe M."/>
            <person name="Van Rompay K.K.A."/>
            <person name="Keesler R."/>
            <person name="Sukura A."/>
            <person name="Hirsch V."/>
            <person name="Kutty G."/>
            <person name="Liu Y."/>
            <person name="Peng L."/>
            <person name="Chen J."/>
            <person name="Song J."/>
            <person name="Weissenbacher-Lang C."/>
            <person name="Xu J."/>
            <person name="Upham N.S."/>
            <person name="Stajich J.E."/>
            <person name="Cuomo C.A."/>
            <person name="Cushion M.T."/>
            <person name="Kovacs J.A."/>
        </authorList>
    </citation>
    <scope>NUCLEOTIDE SEQUENCE [LARGE SCALE GENOMIC DNA]</scope>
    <source>
        <strain evidence="1 2">RABM</strain>
    </source>
</reference>
<dbReference type="Proteomes" id="UP000768646">
    <property type="component" value="Unassembled WGS sequence"/>
</dbReference>
<organism evidence="1 2">
    <name type="scientific">Pneumocystis oryctolagi</name>
    <dbReference type="NCBI Taxonomy" id="42067"/>
    <lineage>
        <taxon>Eukaryota</taxon>
        <taxon>Fungi</taxon>
        <taxon>Dikarya</taxon>
        <taxon>Ascomycota</taxon>
        <taxon>Taphrinomycotina</taxon>
        <taxon>Pneumocystomycetes</taxon>
        <taxon>Pneumocystaceae</taxon>
        <taxon>Pneumocystis</taxon>
    </lineage>
</organism>
<evidence type="ECO:0000313" key="2">
    <source>
        <dbReference type="Proteomes" id="UP000768646"/>
    </source>
</evidence>
<proteinExistence type="predicted"/>
<sequence length="170" mass="19342">MAEKYIYMVTRVATIIICLLLLSFSININQQRLHKNLKQLAAMNYILFVSVFSIVTSALEFLKELVSFLNAPLLPLISDILNLIFSFVARLHSCSNSDYVKSVEVFLSAKGTCRKFQSLTYLSLILFYIYVISSIVSGFYFGKKRGRGSNHLLSFREPIAHMKGPEENVK</sequence>